<sequence length="664" mass="70163">MYIYSKTHGLRQTGARGAKGDPTSVLSPEQASLSQSRSQSQSQSPFQYPSPEIVLSLPSPSSSASPAVPGQQKPKSRRRSLPFSFPPLFFQPNISSASLAPSTAEGRPIPLDDTITAHRTSALQKLNSTYPSTVVRGHRYAKSTGAQSSTYSQPVLVRTYSGPSPSQTSYSVRPTQRYRPSSGGRGASRRVPLPLSSRSGVSLSSKPSKPSLSGPGTGGGSNGYSIGSNGNNPNRVSMPHHKSKKSSSKLPLPLPLPLAWQWQAAPSRQESDEAKLPPLEAFSFKSFLADMEAQGGESDIGADLDRIAEICARSRYSLSNQYEVHVTPHGSGVSFVAGGGSTISSSGQRRRGHNHSHSGGGPTLQAINSDEDESAARSGRKRRGAGGRRRSAAYGTLETIMSSSRSSEEDKTKKKSAAELTEEVRGRAAQKAWDNSTGSGSASTANGQAGSQGGTTTQESVDNNSQQDRPKTKSLARKKSAAFATAVMDSSRSTDAPSLRSSASALLSEPALPQTSNSHLGVRSGPDSQIPRDCNNSIRNSQKASRPASSIGASNRHKEAHLANELPGQKQHNAPSGEHGSGGVHLGWGSWIPWRGGGQATIVTPSRGEAGRRRRPSSSHSRDRNSRPPPNRETPSHAEGSLRQLLKAVDGKESKGKAVLDRAV</sequence>
<dbReference type="EMBL" id="JAULSO010000003">
    <property type="protein sequence ID" value="KAK3684751.1"/>
    <property type="molecule type" value="Genomic_DNA"/>
</dbReference>
<feature type="compositionally biased region" description="Basic residues" evidence="1">
    <location>
        <begin position="238"/>
        <end position="247"/>
    </location>
</feature>
<feature type="compositionally biased region" description="Polar residues" evidence="1">
    <location>
        <begin position="144"/>
        <end position="153"/>
    </location>
</feature>
<feature type="compositionally biased region" description="Low complexity" evidence="1">
    <location>
        <begin position="81"/>
        <end position="90"/>
    </location>
</feature>
<dbReference type="Proteomes" id="UP001270362">
    <property type="component" value="Unassembled WGS sequence"/>
</dbReference>
<dbReference type="AlphaFoldDB" id="A0AAE1C9S3"/>
<reference evidence="2" key="2">
    <citation type="submission" date="2023-06" db="EMBL/GenBank/DDBJ databases">
        <authorList>
            <consortium name="Lawrence Berkeley National Laboratory"/>
            <person name="Haridas S."/>
            <person name="Hensen N."/>
            <person name="Bonometti L."/>
            <person name="Westerberg I."/>
            <person name="Brannstrom I.O."/>
            <person name="Guillou S."/>
            <person name="Cros-Aarteil S."/>
            <person name="Calhoun S."/>
            <person name="Kuo A."/>
            <person name="Mondo S."/>
            <person name="Pangilinan J."/>
            <person name="Riley R."/>
            <person name="Labutti K."/>
            <person name="Andreopoulos B."/>
            <person name="Lipzen A."/>
            <person name="Chen C."/>
            <person name="Yanf M."/>
            <person name="Daum C."/>
            <person name="Ng V."/>
            <person name="Clum A."/>
            <person name="Steindorff A."/>
            <person name="Ohm R."/>
            <person name="Martin F."/>
            <person name="Silar P."/>
            <person name="Natvig D."/>
            <person name="Lalanne C."/>
            <person name="Gautier V."/>
            <person name="Ament-Velasquez S.L."/>
            <person name="Kruys A."/>
            <person name="Hutchinson M.I."/>
            <person name="Powell A.J."/>
            <person name="Barry K."/>
            <person name="Miller A.N."/>
            <person name="Grigoriev I.V."/>
            <person name="Debuchy R."/>
            <person name="Gladieux P."/>
            <person name="Thoren M.H."/>
            <person name="Johannesson H."/>
        </authorList>
    </citation>
    <scope>NUCLEOTIDE SEQUENCE</scope>
    <source>
        <strain evidence="2">CBS 314.62</strain>
    </source>
</reference>
<feature type="compositionally biased region" description="Polar residues" evidence="1">
    <location>
        <begin position="92"/>
        <end position="101"/>
    </location>
</feature>
<proteinExistence type="predicted"/>
<gene>
    <name evidence="2" type="ORF">B0T22DRAFT_441993</name>
</gene>
<accession>A0AAE1C9S3</accession>
<feature type="compositionally biased region" description="Low complexity" evidence="1">
    <location>
        <begin position="435"/>
        <end position="458"/>
    </location>
</feature>
<feature type="compositionally biased region" description="Basic residues" evidence="1">
    <location>
        <begin position="378"/>
        <end position="391"/>
    </location>
</feature>
<feature type="compositionally biased region" description="Polar residues" evidence="1">
    <location>
        <begin position="161"/>
        <end position="174"/>
    </location>
</feature>
<feature type="compositionally biased region" description="Low complexity" evidence="1">
    <location>
        <begin position="189"/>
        <end position="214"/>
    </location>
</feature>
<feature type="region of interest" description="Disordered" evidence="1">
    <location>
        <begin position="596"/>
        <end position="641"/>
    </location>
</feature>
<name>A0AAE1C9S3_9PEZI</name>
<feature type="compositionally biased region" description="Polar residues" evidence="1">
    <location>
        <begin position="534"/>
        <end position="553"/>
    </location>
</feature>
<feature type="region of interest" description="Disordered" evidence="1">
    <location>
        <begin position="1"/>
        <end position="112"/>
    </location>
</feature>
<feature type="compositionally biased region" description="Low complexity" evidence="1">
    <location>
        <begin position="496"/>
        <end position="513"/>
    </location>
</feature>
<feature type="region of interest" description="Disordered" evidence="1">
    <location>
        <begin position="337"/>
        <end position="558"/>
    </location>
</feature>
<feature type="region of interest" description="Disordered" evidence="1">
    <location>
        <begin position="138"/>
        <end position="250"/>
    </location>
</feature>
<feature type="compositionally biased region" description="Low complexity" evidence="1">
    <location>
        <begin position="223"/>
        <end position="234"/>
    </location>
</feature>
<feature type="compositionally biased region" description="Low complexity" evidence="1">
    <location>
        <begin position="30"/>
        <end position="69"/>
    </location>
</feature>
<evidence type="ECO:0000256" key="1">
    <source>
        <dbReference type="SAM" id="MobiDB-lite"/>
    </source>
</evidence>
<comment type="caution">
    <text evidence="2">The sequence shown here is derived from an EMBL/GenBank/DDBJ whole genome shotgun (WGS) entry which is preliminary data.</text>
</comment>
<keyword evidence="3" id="KW-1185">Reference proteome</keyword>
<reference evidence="2" key="1">
    <citation type="journal article" date="2023" name="Mol. Phylogenet. Evol.">
        <title>Genome-scale phylogeny and comparative genomics of the fungal order Sordariales.</title>
        <authorList>
            <person name="Hensen N."/>
            <person name="Bonometti L."/>
            <person name="Westerberg I."/>
            <person name="Brannstrom I.O."/>
            <person name="Guillou S."/>
            <person name="Cros-Aarteil S."/>
            <person name="Calhoun S."/>
            <person name="Haridas S."/>
            <person name="Kuo A."/>
            <person name="Mondo S."/>
            <person name="Pangilinan J."/>
            <person name="Riley R."/>
            <person name="LaButti K."/>
            <person name="Andreopoulos B."/>
            <person name="Lipzen A."/>
            <person name="Chen C."/>
            <person name="Yan M."/>
            <person name="Daum C."/>
            <person name="Ng V."/>
            <person name="Clum A."/>
            <person name="Steindorff A."/>
            <person name="Ohm R.A."/>
            <person name="Martin F."/>
            <person name="Silar P."/>
            <person name="Natvig D.O."/>
            <person name="Lalanne C."/>
            <person name="Gautier V."/>
            <person name="Ament-Velasquez S.L."/>
            <person name="Kruys A."/>
            <person name="Hutchinson M.I."/>
            <person name="Powell A.J."/>
            <person name="Barry K."/>
            <person name="Miller A.N."/>
            <person name="Grigoriev I.V."/>
            <person name="Debuchy R."/>
            <person name="Gladieux P."/>
            <person name="Hiltunen Thoren M."/>
            <person name="Johannesson H."/>
        </authorList>
    </citation>
    <scope>NUCLEOTIDE SEQUENCE</scope>
    <source>
        <strain evidence="2">CBS 314.62</strain>
    </source>
</reference>
<protein>
    <submittedName>
        <fullName evidence="2">Uncharacterized protein</fullName>
    </submittedName>
</protein>
<evidence type="ECO:0000313" key="3">
    <source>
        <dbReference type="Proteomes" id="UP001270362"/>
    </source>
</evidence>
<evidence type="ECO:0000313" key="2">
    <source>
        <dbReference type="EMBL" id="KAK3684751.1"/>
    </source>
</evidence>
<organism evidence="2 3">
    <name type="scientific">Podospora appendiculata</name>
    <dbReference type="NCBI Taxonomy" id="314037"/>
    <lineage>
        <taxon>Eukaryota</taxon>
        <taxon>Fungi</taxon>
        <taxon>Dikarya</taxon>
        <taxon>Ascomycota</taxon>
        <taxon>Pezizomycotina</taxon>
        <taxon>Sordariomycetes</taxon>
        <taxon>Sordariomycetidae</taxon>
        <taxon>Sordariales</taxon>
        <taxon>Podosporaceae</taxon>
        <taxon>Podospora</taxon>
    </lineage>
</organism>